<evidence type="ECO:0000313" key="7">
    <source>
        <dbReference type="EMBL" id="SDS37758.1"/>
    </source>
</evidence>
<dbReference type="STRING" id="797277.SAMN05216198_1813"/>
<name>A0A1H1RPW0_9GAMM</name>
<proteinExistence type="inferred from homology"/>
<evidence type="ECO:0000256" key="6">
    <source>
        <dbReference type="SAM" id="MobiDB-lite"/>
    </source>
</evidence>
<evidence type="ECO:0000256" key="4">
    <source>
        <dbReference type="ARBA" id="ARBA00022517"/>
    </source>
</evidence>
<sequence>MSDPIPAHIEPRRLVDREIVLKGTVPTANMPRLSALLDAPAGDVQVELAFVRDEQGINTMHGHYQVEVAQICQRCLDQVVLTLDTDCDVGFVTSDEAAKNLPRHYEPVIVDDEALDLHALIEDELLLALPAVPMHPMQTCQHPPGYQPDTAEPEEEAEKPNPFSVLAKLKRDT</sequence>
<keyword evidence="4" id="KW-0690">Ribosome biogenesis</keyword>
<evidence type="ECO:0000256" key="2">
    <source>
        <dbReference type="ARBA" id="ARBA00010740"/>
    </source>
</evidence>
<comment type="function">
    <text evidence="1">Plays a role in synthesis, processing and/or stability of 23S rRNA.</text>
</comment>
<evidence type="ECO:0000256" key="1">
    <source>
        <dbReference type="ARBA" id="ARBA00002868"/>
    </source>
</evidence>
<dbReference type="Proteomes" id="UP000243426">
    <property type="component" value="Chromosome I"/>
</dbReference>
<gene>
    <name evidence="7" type="ORF">SAMN05216198_1813</name>
</gene>
<feature type="region of interest" description="Disordered" evidence="6">
    <location>
        <begin position="138"/>
        <end position="173"/>
    </location>
</feature>
<dbReference type="Pfam" id="PF02620">
    <property type="entry name" value="YceD"/>
    <property type="match status" value="1"/>
</dbReference>
<dbReference type="PANTHER" id="PTHR38099">
    <property type="entry name" value="LARGE RIBOSOMAL RNA SUBUNIT ACCUMULATION PROTEIN YCED"/>
    <property type="match status" value="1"/>
</dbReference>
<evidence type="ECO:0000313" key="8">
    <source>
        <dbReference type="Proteomes" id="UP000243426"/>
    </source>
</evidence>
<reference evidence="8" key="1">
    <citation type="submission" date="2016-10" db="EMBL/GenBank/DDBJ databases">
        <authorList>
            <person name="Varghese N."/>
            <person name="Submissions S."/>
        </authorList>
    </citation>
    <scope>NUCLEOTIDE SEQUENCE [LARGE SCALE GENOMIC DNA]</scope>
    <source>
        <strain evidence="8">2SM5</strain>
    </source>
</reference>
<dbReference type="InterPro" id="IPR003772">
    <property type="entry name" value="YceD"/>
</dbReference>
<keyword evidence="8" id="KW-1185">Reference proteome</keyword>
<organism evidence="7 8">
    <name type="scientific">Halopseudomonas litoralis</name>
    <dbReference type="NCBI Taxonomy" id="797277"/>
    <lineage>
        <taxon>Bacteria</taxon>
        <taxon>Pseudomonadati</taxon>
        <taxon>Pseudomonadota</taxon>
        <taxon>Gammaproteobacteria</taxon>
        <taxon>Pseudomonadales</taxon>
        <taxon>Pseudomonadaceae</taxon>
        <taxon>Halopseudomonas</taxon>
    </lineage>
</organism>
<dbReference type="RefSeq" id="WP_090273005.1">
    <property type="nucleotide sequence ID" value="NZ_LT629748.1"/>
</dbReference>
<dbReference type="PANTHER" id="PTHR38099:SF1">
    <property type="entry name" value="LARGE RIBOSOMAL RNA SUBUNIT ACCUMULATION PROTEIN YCED"/>
    <property type="match status" value="1"/>
</dbReference>
<evidence type="ECO:0000256" key="5">
    <source>
        <dbReference type="ARBA" id="ARBA00031841"/>
    </source>
</evidence>
<dbReference type="InterPro" id="IPR039255">
    <property type="entry name" value="YceD_bac"/>
</dbReference>
<dbReference type="EMBL" id="LT629748">
    <property type="protein sequence ID" value="SDS37758.1"/>
    <property type="molecule type" value="Genomic_DNA"/>
</dbReference>
<evidence type="ECO:0000256" key="3">
    <source>
        <dbReference type="ARBA" id="ARBA00015716"/>
    </source>
</evidence>
<dbReference type="GO" id="GO:0042254">
    <property type="term" value="P:ribosome biogenesis"/>
    <property type="evidence" value="ECO:0007669"/>
    <property type="project" value="UniProtKB-KW"/>
</dbReference>
<dbReference type="GO" id="GO:0005829">
    <property type="term" value="C:cytosol"/>
    <property type="evidence" value="ECO:0007669"/>
    <property type="project" value="TreeGrafter"/>
</dbReference>
<dbReference type="AlphaFoldDB" id="A0A1H1RPW0"/>
<accession>A0A1H1RPW0</accession>
<comment type="similarity">
    <text evidence="2">Belongs to the DUF177 domain family.</text>
</comment>
<protein>
    <recommendedName>
        <fullName evidence="3">Large ribosomal RNA subunit accumulation protein YceD</fullName>
    </recommendedName>
    <alternativeName>
        <fullName evidence="5">23S rRNA accumulation protein YceD</fullName>
    </alternativeName>
</protein>
<dbReference type="OrthoDB" id="9786771at2"/>